<feature type="signal peptide" evidence="2">
    <location>
        <begin position="1"/>
        <end position="24"/>
    </location>
</feature>
<sequence length="211" mass="21844">MKNSILVRSATAAAALALALTACGGQQEQSPSAGSDEGGAVEASEPAEDATDSEDQETDSDSDDQETDTDDGESGSDDESTTDDESATDDEASGDPEDDADEADEADEGESAGTLQIALEGEDTEFTPEIVRCNGEPGTIRNVVITMREDLPVVKVTPGEFAMVKLHDRGEPEKSSSTEDITAEDGTISFDQASIGDAVVDGTVECLQGNN</sequence>
<dbReference type="PROSITE" id="PS51257">
    <property type="entry name" value="PROKAR_LIPOPROTEIN"/>
    <property type="match status" value="1"/>
</dbReference>
<feature type="chain" id="PRO_5038942662" description="Lipoprotein" evidence="2">
    <location>
        <begin position="25"/>
        <end position="211"/>
    </location>
</feature>
<evidence type="ECO:0000313" key="4">
    <source>
        <dbReference type="Proteomes" id="UP000823823"/>
    </source>
</evidence>
<feature type="region of interest" description="Disordered" evidence="1">
    <location>
        <begin position="23"/>
        <end position="124"/>
    </location>
</feature>
<keyword evidence="2" id="KW-0732">Signal</keyword>
<reference evidence="3" key="1">
    <citation type="journal article" date="2021" name="PeerJ">
        <title>Extensive microbial diversity within the chicken gut microbiome revealed by metagenomics and culture.</title>
        <authorList>
            <person name="Gilroy R."/>
            <person name="Ravi A."/>
            <person name="Getino M."/>
            <person name="Pursley I."/>
            <person name="Horton D.L."/>
            <person name="Alikhan N.F."/>
            <person name="Baker D."/>
            <person name="Gharbi K."/>
            <person name="Hall N."/>
            <person name="Watson M."/>
            <person name="Adriaenssens E.M."/>
            <person name="Foster-Nyarko E."/>
            <person name="Jarju S."/>
            <person name="Secka A."/>
            <person name="Antonio M."/>
            <person name="Oren A."/>
            <person name="Chaudhuri R.R."/>
            <person name="La Ragione R."/>
            <person name="Hildebrand F."/>
            <person name="Pallen M.J."/>
        </authorList>
    </citation>
    <scope>NUCLEOTIDE SEQUENCE</scope>
    <source>
        <strain evidence="3">ChiHjej13B12-24818</strain>
    </source>
</reference>
<name>A0A9D2LBP3_9MICO</name>
<dbReference type="EMBL" id="DWZH01000022">
    <property type="protein sequence ID" value="HJB09513.1"/>
    <property type="molecule type" value="Genomic_DNA"/>
</dbReference>
<dbReference type="Proteomes" id="UP000823823">
    <property type="component" value="Unassembled WGS sequence"/>
</dbReference>
<dbReference type="AlphaFoldDB" id="A0A9D2LBP3"/>
<comment type="caution">
    <text evidence="3">The sequence shown here is derived from an EMBL/GenBank/DDBJ whole genome shotgun (WGS) entry which is preliminary data.</text>
</comment>
<evidence type="ECO:0008006" key="5">
    <source>
        <dbReference type="Google" id="ProtNLM"/>
    </source>
</evidence>
<evidence type="ECO:0000256" key="1">
    <source>
        <dbReference type="SAM" id="MobiDB-lite"/>
    </source>
</evidence>
<gene>
    <name evidence="3" type="ORF">H9786_03105</name>
</gene>
<accession>A0A9D2LBP3</accession>
<organism evidence="3 4">
    <name type="scientific">Candidatus Brachybacterium merdavium</name>
    <dbReference type="NCBI Taxonomy" id="2838513"/>
    <lineage>
        <taxon>Bacteria</taxon>
        <taxon>Bacillati</taxon>
        <taxon>Actinomycetota</taxon>
        <taxon>Actinomycetes</taxon>
        <taxon>Micrococcales</taxon>
        <taxon>Dermabacteraceae</taxon>
        <taxon>Brachybacterium</taxon>
    </lineage>
</organism>
<reference evidence="3" key="2">
    <citation type="submission" date="2021-04" db="EMBL/GenBank/DDBJ databases">
        <authorList>
            <person name="Gilroy R."/>
        </authorList>
    </citation>
    <scope>NUCLEOTIDE SEQUENCE</scope>
    <source>
        <strain evidence="3">ChiHjej13B12-24818</strain>
    </source>
</reference>
<feature type="compositionally biased region" description="Acidic residues" evidence="1">
    <location>
        <begin position="45"/>
        <end position="110"/>
    </location>
</feature>
<proteinExistence type="predicted"/>
<protein>
    <recommendedName>
        <fullName evidence="5">Lipoprotein</fullName>
    </recommendedName>
</protein>
<evidence type="ECO:0000313" key="3">
    <source>
        <dbReference type="EMBL" id="HJB09513.1"/>
    </source>
</evidence>
<evidence type="ECO:0000256" key="2">
    <source>
        <dbReference type="SAM" id="SignalP"/>
    </source>
</evidence>
<feature type="compositionally biased region" description="Polar residues" evidence="1">
    <location>
        <begin position="24"/>
        <end position="33"/>
    </location>
</feature>